<feature type="region of interest" description="Disordered" evidence="7">
    <location>
        <begin position="1"/>
        <end position="105"/>
    </location>
</feature>
<dbReference type="CDD" id="cd03230">
    <property type="entry name" value="ABC_DR_subfamily_A"/>
    <property type="match status" value="1"/>
</dbReference>
<dbReference type="InterPro" id="IPR047817">
    <property type="entry name" value="ABC2_TM_bact-type"/>
</dbReference>
<gene>
    <name evidence="11" type="ORF">R5R35_001451</name>
</gene>
<dbReference type="GO" id="GO:0005524">
    <property type="term" value="F:ATP binding"/>
    <property type="evidence" value="ECO:0007669"/>
    <property type="project" value="UniProtKB-KW"/>
</dbReference>
<dbReference type="SUPFAM" id="SSF52540">
    <property type="entry name" value="P-loop containing nucleoside triphosphate hydrolases"/>
    <property type="match status" value="1"/>
</dbReference>
<dbReference type="PANTHER" id="PTHR43038:SF5">
    <property type="entry name" value="RE14039P"/>
    <property type="match status" value="1"/>
</dbReference>
<dbReference type="Gene3D" id="3.40.50.300">
    <property type="entry name" value="P-loop containing nucleotide triphosphate hydrolases"/>
    <property type="match status" value="1"/>
</dbReference>
<keyword evidence="4" id="KW-0067">ATP-binding</keyword>
<evidence type="ECO:0000259" key="10">
    <source>
        <dbReference type="PROSITE" id="PS51012"/>
    </source>
</evidence>
<evidence type="ECO:0000256" key="7">
    <source>
        <dbReference type="SAM" id="MobiDB-lite"/>
    </source>
</evidence>
<dbReference type="InterPro" id="IPR017871">
    <property type="entry name" value="ABC_transporter-like_CS"/>
</dbReference>
<keyword evidence="12" id="KW-1185">Reference proteome</keyword>
<dbReference type="AlphaFoldDB" id="A0AAN9VE87"/>
<comment type="caution">
    <text evidence="11">The sequence shown here is derived from an EMBL/GenBank/DDBJ whole genome shotgun (WGS) entry which is preliminary data.</text>
</comment>
<dbReference type="SMART" id="SM00382">
    <property type="entry name" value="AAA"/>
    <property type="match status" value="1"/>
</dbReference>
<dbReference type="PROSITE" id="PS50893">
    <property type="entry name" value="ABC_TRANSPORTER_2"/>
    <property type="match status" value="1"/>
</dbReference>
<keyword evidence="5 8" id="KW-1133">Transmembrane helix</keyword>
<evidence type="ECO:0000256" key="8">
    <source>
        <dbReference type="SAM" id="Phobius"/>
    </source>
</evidence>
<evidence type="ECO:0000259" key="9">
    <source>
        <dbReference type="PROSITE" id="PS50893"/>
    </source>
</evidence>
<evidence type="ECO:0000313" key="12">
    <source>
        <dbReference type="Proteomes" id="UP001378592"/>
    </source>
</evidence>
<evidence type="ECO:0000313" key="11">
    <source>
        <dbReference type="EMBL" id="KAK7863239.1"/>
    </source>
</evidence>
<dbReference type="PROSITE" id="PS51012">
    <property type="entry name" value="ABC_TM2"/>
    <property type="match status" value="1"/>
</dbReference>
<accession>A0AAN9VE87</accession>
<feature type="transmembrane region" description="Helical" evidence="8">
    <location>
        <begin position="744"/>
        <end position="765"/>
    </location>
</feature>
<protein>
    <submittedName>
        <fullName evidence="11">Uncharacterized protein</fullName>
    </submittedName>
</protein>
<feature type="compositionally biased region" description="Low complexity" evidence="7">
    <location>
        <begin position="63"/>
        <end position="94"/>
    </location>
</feature>
<feature type="transmembrane region" description="Helical" evidence="8">
    <location>
        <begin position="835"/>
        <end position="856"/>
    </location>
</feature>
<dbReference type="GO" id="GO:0016020">
    <property type="term" value="C:membrane"/>
    <property type="evidence" value="ECO:0007669"/>
    <property type="project" value="UniProtKB-SubCell"/>
</dbReference>
<reference evidence="11 12" key="1">
    <citation type="submission" date="2024-03" db="EMBL/GenBank/DDBJ databases">
        <title>The genome assembly and annotation of the cricket Gryllus longicercus Weissman &amp; Gray.</title>
        <authorList>
            <person name="Szrajer S."/>
            <person name="Gray D."/>
            <person name="Ylla G."/>
        </authorList>
    </citation>
    <scope>NUCLEOTIDE SEQUENCE [LARGE SCALE GENOMIC DNA]</scope>
    <source>
        <strain evidence="11">DAG 2021-001</strain>
        <tissue evidence="11">Whole body minus gut</tissue>
    </source>
</reference>
<dbReference type="InterPro" id="IPR013525">
    <property type="entry name" value="ABC2_TM"/>
</dbReference>
<evidence type="ECO:0000256" key="4">
    <source>
        <dbReference type="ARBA" id="ARBA00022840"/>
    </source>
</evidence>
<organism evidence="11 12">
    <name type="scientific">Gryllus longicercus</name>
    <dbReference type="NCBI Taxonomy" id="2509291"/>
    <lineage>
        <taxon>Eukaryota</taxon>
        <taxon>Metazoa</taxon>
        <taxon>Ecdysozoa</taxon>
        <taxon>Arthropoda</taxon>
        <taxon>Hexapoda</taxon>
        <taxon>Insecta</taxon>
        <taxon>Pterygota</taxon>
        <taxon>Neoptera</taxon>
        <taxon>Polyneoptera</taxon>
        <taxon>Orthoptera</taxon>
        <taxon>Ensifera</taxon>
        <taxon>Gryllidea</taxon>
        <taxon>Grylloidea</taxon>
        <taxon>Gryllidae</taxon>
        <taxon>Gryllinae</taxon>
        <taxon>Gryllus</taxon>
    </lineage>
</organism>
<feature type="transmembrane region" description="Helical" evidence="8">
    <location>
        <begin position="665"/>
        <end position="689"/>
    </location>
</feature>
<proteinExistence type="predicted"/>
<comment type="subcellular location">
    <subcellularLocation>
        <location evidence="1">Membrane</location>
        <topology evidence="1">Multi-pass membrane protein</topology>
    </subcellularLocation>
</comment>
<dbReference type="Proteomes" id="UP001378592">
    <property type="component" value="Unassembled WGS sequence"/>
</dbReference>
<dbReference type="InterPro" id="IPR003593">
    <property type="entry name" value="AAA+_ATPase"/>
</dbReference>
<dbReference type="EMBL" id="JAZDUA010000236">
    <property type="protein sequence ID" value="KAK7863239.1"/>
    <property type="molecule type" value="Genomic_DNA"/>
</dbReference>
<evidence type="ECO:0000256" key="2">
    <source>
        <dbReference type="ARBA" id="ARBA00022692"/>
    </source>
</evidence>
<dbReference type="PROSITE" id="PS00211">
    <property type="entry name" value="ABC_TRANSPORTER_1"/>
    <property type="match status" value="1"/>
</dbReference>
<dbReference type="GO" id="GO:0016887">
    <property type="term" value="F:ATP hydrolysis activity"/>
    <property type="evidence" value="ECO:0007669"/>
    <property type="project" value="InterPro"/>
</dbReference>
<dbReference type="PANTHER" id="PTHR43038">
    <property type="entry name" value="ATP-BINDING CASSETTE, SUB-FAMILY H, MEMBER 1"/>
    <property type="match status" value="1"/>
</dbReference>
<feature type="domain" description="ABC transporter" evidence="9">
    <location>
        <begin position="145"/>
        <end position="379"/>
    </location>
</feature>
<feature type="transmembrane region" description="Helical" evidence="8">
    <location>
        <begin position="710"/>
        <end position="738"/>
    </location>
</feature>
<dbReference type="Pfam" id="PF12698">
    <property type="entry name" value="ABC2_membrane_3"/>
    <property type="match status" value="1"/>
</dbReference>
<sequence length="861" mass="94426">MSSPPPTPGSGGDPLPTISLAVDQQQQQPAPEPAPAAPAPGPAPASSPTPASTPAPSAPPAPAEAAAPLPPVEETAPSSAPAAPQAPPSAAAAAVDDAEQGPSAMHGEDNLALELEMEEALALRERRRQLVQRQSSVWTRRQHAICVRRAHKRYGTKDQPLVILDGLNMTVPKGVIYGLLGASGCGKTTLLSCIVGRRRLDSGEIWVLGGRPGSRGSGVPGPRIGYMPQDLALYQEFTIRETLLYFGWVNYMTTKEIDVKIEFLLNFLMLPPGNRMVNTLSGGQKRRVSFAAALIHDPELLILDEPTVGVDPLLRQNIWNHLVQITKGGNKTVIITTHYIDETRQAHTIALMRGGKFLAEESPTDLLRTHNSDSLEEVFLKLSKIQNIGKRRRSSFMQEVMSDVQVEEPVSYDVNSEISGEYGDNVSLSNRDVEIHTPGERTDIPPEENQPVTCSERMKIISPQKMKALLYKNFLWLIRNYGLLAIIALLPIFETALYCLAIGPDPQNLHIAIANYELNDTLDECVDSHGCFDGILSCRYLQHLRKRPFILDKYASEDDALYAVKRGHAWAALTFAANYSDSLFERMADGRAASPEAVDFGSVQVTMDMSNQHIGQMMKKDMLLTFQDFAGDILTSCNYSAQAANVPIRFNTPVFGSINPNFRDFAAPGVILTIIFFLCLGQTGLTMMIERTDGMLERCLVSGITPVEILMSHVIVQFCLMVLQVAAVLVFSFPIFGVPNSGSVFWLTVLCLLTGFCGMCYGFFISVFCDSERSASYIGLGSFVPVVMLCGIIWPVEGMHYILRYLSVVMPLTQTVESLRTIITRGKGMDIPIVYHGYISIFVWITIFLGASVLTLKFKKG</sequence>
<name>A0AAN9VE87_9ORTH</name>
<evidence type="ECO:0000256" key="5">
    <source>
        <dbReference type="ARBA" id="ARBA00022989"/>
    </source>
</evidence>
<dbReference type="Pfam" id="PF00005">
    <property type="entry name" value="ABC_tran"/>
    <property type="match status" value="1"/>
</dbReference>
<keyword evidence="6 8" id="KW-0472">Membrane</keyword>
<dbReference type="InterPro" id="IPR027417">
    <property type="entry name" value="P-loop_NTPase"/>
</dbReference>
<feature type="domain" description="ABC transmembrane type-2" evidence="10">
    <location>
        <begin position="630"/>
        <end position="859"/>
    </location>
</feature>
<evidence type="ECO:0000256" key="3">
    <source>
        <dbReference type="ARBA" id="ARBA00022741"/>
    </source>
</evidence>
<evidence type="ECO:0000256" key="6">
    <source>
        <dbReference type="ARBA" id="ARBA00023136"/>
    </source>
</evidence>
<keyword evidence="2 8" id="KW-0812">Transmembrane</keyword>
<feature type="compositionally biased region" description="Pro residues" evidence="7">
    <location>
        <begin position="30"/>
        <end position="62"/>
    </location>
</feature>
<feature type="transmembrane region" description="Helical" evidence="8">
    <location>
        <begin position="777"/>
        <end position="796"/>
    </location>
</feature>
<dbReference type="GO" id="GO:0140359">
    <property type="term" value="F:ABC-type transporter activity"/>
    <property type="evidence" value="ECO:0007669"/>
    <property type="project" value="InterPro"/>
</dbReference>
<evidence type="ECO:0000256" key="1">
    <source>
        <dbReference type="ARBA" id="ARBA00004141"/>
    </source>
</evidence>
<dbReference type="InterPro" id="IPR003439">
    <property type="entry name" value="ABC_transporter-like_ATP-bd"/>
</dbReference>
<keyword evidence="3" id="KW-0547">Nucleotide-binding</keyword>